<dbReference type="PRINTS" id="PR02064">
    <property type="entry name" value="DONSON"/>
</dbReference>
<evidence type="ECO:0000256" key="4">
    <source>
        <dbReference type="ARBA" id="ARBA00025806"/>
    </source>
</evidence>
<accession>A0ABD0YJL4</accession>
<evidence type="ECO:0000313" key="5">
    <source>
        <dbReference type="EMBL" id="KAL1131471.1"/>
    </source>
</evidence>
<sequence>MRRHRLRMGRLAAATRLNKTDTKNVSNDIQPNIIQPSTKRKNPFKLNDSIKDTNKKVKDCDDDESETDNSLFRLLGLTDPQMNNTETLNINDILKKIKEQNEKTAAKVSGDKSLIVDWSFRSKVRFMSPKPFPWTQTLKTCEEACGTTGFVRCMGGGNESQFIDTSPNAVFHQCCLYWQHPSLPWLQLFPRSSKQSDVDKVPLVGSQPKIRDSLHRDWADSFRSLFQLVRVRHCPYFYMVANTFTCLFRAAGVNGQSEINAMLSSTTLGFRQLLKEEGVQFTMPMKKKDALSQSLENDQEIQELDIDEEDEPGETREWLASLGVGEEEIKRISSSQEMMSRNAKKKIDGDYDSLIYIEGCEAQALFNFLINCKSITPTTGMLSGVPPTLIAPVAFVGATLHTLKVRESIVNVDNEVFHSMEIRGPIFPHTVINLCQILEDWLDKFSVTFATIDSTKAFSMAARHSCPEPSSESDKEAKNKPGQAFSLENLSDCGLHTTILERFCSDEVRLYDCIKYSDKLYVWT</sequence>
<evidence type="ECO:0000256" key="3">
    <source>
        <dbReference type="ARBA" id="ARBA00023242"/>
    </source>
</evidence>
<proteinExistence type="inferred from homology"/>
<keyword evidence="3" id="KW-0539">Nucleus</keyword>
<dbReference type="PANTHER" id="PTHR12972:SF0">
    <property type="entry name" value="PROTEIN DOWNSTREAM NEIGHBOR OF SON"/>
    <property type="match status" value="1"/>
</dbReference>
<dbReference type="Proteomes" id="UP001558652">
    <property type="component" value="Unassembled WGS sequence"/>
</dbReference>
<gene>
    <name evidence="5" type="ORF">AAG570_011088</name>
</gene>
<keyword evidence="6" id="KW-1185">Reference proteome</keyword>
<protein>
    <submittedName>
        <fullName evidence="5">Uncharacterized protein</fullName>
    </submittedName>
</protein>
<comment type="similarity">
    <text evidence="4">Belongs to the DONSON family.</text>
</comment>
<comment type="caution">
    <text evidence="5">The sequence shown here is derived from an EMBL/GenBank/DDBJ whole genome shotgun (WGS) entry which is preliminary data.</text>
</comment>
<comment type="subcellular location">
    <subcellularLocation>
        <location evidence="1">Nucleus</location>
    </subcellularLocation>
</comment>
<dbReference type="PANTHER" id="PTHR12972">
    <property type="entry name" value="DOWNSTREAM NEIGHBOR OF SON"/>
    <property type="match status" value="1"/>
</dbReference>
<name>A0ABD0YJL4_9HEMI</name>
<dbReference type="AlphaFoldDB" id="A0ABD0YJL4"/>
<organism evidence="5 6">
    <name type="scientific">Ranatra chinensis</name>
    <dbReference type="NCBI Taxonomy" id="642074"/>
    <lineage>
        <taxon>Eukaryota</taxon>
        <taxon>Metazoa</taxon>
        <taxon>Ecdysozoa</taxon>
        <taxon>Arthropoda</taxon>
        <taxon>Hexapoda</taxon>
        <taxon>Insecta</taxon>
        <taxon>Pterygota</taxon>
        <taxon>Neoptera</taxon>
        <taxon>Paraneoptera</taxon>
        <taxon>Hemiptera</taxon>
        <taxon>Heteroptera</taxon>
        <taxon>Panheteroptera</taxon>
        <taxon>Nepomorpha</taxon>
        <taxon>Nepidae</taxon>
        <taxon>Ranatrinae</taxon>
        <taxon>Ranatra</taxon>
    </lineage>
</organism>
<reference evidence="5 6" key="1">
    <citation type="submission" date="2024-07" db="EMBL/GenBank/DDBJ databases">
        <title>Chromosome-level genome assembly of the water stick insect Ranatra chinensis (Heteroptera: Nepidae).</title>
        <authorList>
            <person name="Liu X."/>
        </authorList>
    </citation>
    <scope>NUCLEOTIDE SEQUENCE [LARGE SCALE GENOMIC DNA]</scope>
    <source>
        <strain evidence="5">Cailab_2021Rc</strain>
        <tissue evidence="5">Muscle</tissue>
    </source>
</reference>
<keyword evidence="2" id="KW-0217">Developmental protein</keyword>
<evidence type="ECO:0000256" key="2">
    <source>
        <dbReference type="ARBA" id="ARBA00022473"/>
    </source>
</evidence>
<evidence type="ECO:0000313" key="6">
    <source>
        <dbReference type="Proteomes" id="UP001558652"/>
    </source>
</evidence>
<dbReference type="GO" id="GO:0005634">
    <property type="term" value="C:nucleus"/>
    <property type="evidence" value="ECO:0007669"/>
    <property type="project" value="UniProtKB-SubCell"/>
</dbReference>
<evidence type="ECO:0000256" key="1">
    <source>
        <dbReference type="ARBA" id="ARBA00004123"/>
    </source>
</evidence>
<dbReference type="InterPro" id="IPR024861">
    <property type="entry name" value="Donson"/>
</dbReference>
<dbReference type="EMBL" id="JBFDAA010000006">
    <property type="protein sequence ID" value="KAL1131471.1"/>
    <property type="molecule type" value="Genomic_DNA"/>
</dbReference>